<feature type="signal peptide" evidence="3">
    <location>
        <begin position="1"/>
        <end position="19"/>
    </location>
</feature>
<evidence type="ECO:0000313" key="4">
    <source>
        <dbReference type="EMBL" id="TCP33906.1"/>
    </source>
</evidence>
<keyword evidence="5" id="KW-1185">Reference proteome</keyword>
<feature type="compositionally biased region" description="Basic and acidic residues" evidence="2">
    <location>
        <begin position="364"/>
        <end position="375"/>
    </location>
</feature>
<evidence type="ECO:0000256" key="3">
    <source>
        <dbReference type="SAM" id="SignalP"/>
    </source>
</evidence>
<dbReference type="PANTHER" id="PTHR33376:SF4">
    <property type="entry name" value="SIALIC ACID-BINDING PERIPLASMIC PROTEIN SIAP"/>
    <property type="match status" value="1"/>
</dbReference>
<dbReference type="InParanoid" id="A0A4V2SP96"/>
<dbReference type="InterPro" id="IPR018389">
    <property type="entry name" value="DctP_fam"/>
</dbReference>
<gene>
    <name evidence="4" type="ORF">EV659_10664</name>
</gene>
<dbReference type="PROSITE" id="PS51257">
    <property type="entry name" value="PROKAR_LIPOPROTEIN"/>
    <property type="match status" value="1"/>
</dbReference>
<feature type="compositionally biased region" description="Low complexity" evidence="2">
    <location>
        <begin position="353"/>
        <end position="362"/>
    </location>
</feature>
<dbReference type="EMBL" id="SLXO01000006">
    <property type="protein sequence ID" value="TCP33906.1"/>
    <property type="molecule type" value="Genomic_DNA"/>
</dbReference>
<keyword evidence="1 3" id="KW-0732">Signal</keyword>
<evidence type="ECO:0000313" key="5">
    <source>
        <dbReference type="Proteomes" id="UP000295399"/>
    </source>
</evidence>
<dbReference type="OrthoDB" id="9783941at2"/>
<evidence type="ECO:0000256" key="1">
    <source>
        <dbReference type="ARBA" id="ARBA00022729"/>
    </source>
</evidence>
<sequence>MTRLALVPIALLCAALTLAGCRDRPAGGPGSGPGSGDEGRSESAAVRWDLSLPWSPQSYHVANAERFARRVEQATQGRVRIAVHPGGVLGLKGPETLRALSQGVVQMAEMPGVQQIGTAPLLGLDSLPFLVETQDDLRRLDRLLRPALARTLDAHGVKLLYRVPWPNQNLFFDRPVADLEDLAGLRMRTYDRLSTALVRQLGLIPVQMPLGDVVPALAAGAIDATMTSTSSAAAQRLWAFQNQVLRTNHTWLTNTMAVDRDAWERLSATQRAAIEAAAADLEADFWAEARADDARQLARLVAAGMTVAEPAPAFRATMRTAARPIWRTYLAEMPPAPRAEARAILDRYLAATPGLAPLGAPGSDRADRRSDAGQP</sequence>
<name>A0A4V2SP96_RHOSA</name>
<comment type="caution">
    <text evidence="4">The sequence shown here is derived from an EMBL/GenBank/DDBJ whole genome shotgun (WGS) entry which is preliminary data.</text>
</comment>
<evidence type="ECO:0000256" key="2">
    <source>
        <dbReference type="SAM" id="MobiDB-lite"/>
    </source>
</evidence>
<feature type="region of interest" description="Disordered" evidence="2">
    <location>
        <begin position="353"/>
        <end position="375"/>
    </location>
</feature>
<organism evidence="4 5">
    <name type="scientific">Rhodothalassium salexigens DSM 2132</name>
    <dbReference type="NCBI Taxonomy" id="1188247"/>
    <lineage>
        <taxon>Bacteria</taxon>
        <taxon>Pseudomonadati</taxon>
        <taxon>Pseudomonadota</taxon>
        <taxon>Alphaproteobacteria</taxon>
        <taxon>Rhodothalassiales</taxon>
        <taxon>Rhodothalassiaceae</taxon>
        <taxon>Rhodothalassium</taxon>
    </lineage>
</organism>
<dbReference type="Pfam" id="PF03480">
    <property type="entry name" value="DctP"/>
    <property type="match status" value="1"/>
</dbReference>
<accession>A0A4V2SP96</accession>
<protein>
    <submittedName>
        <fullName evidence="4">TRAP-type C4-dicarboxylate transport system substrate-binding protein</fullName>
    </submittedName>
</protein>
<dbReference type="PANTHER" id="PTHR33376">
    <property type="match status" value="1"/>
</dbReference>
<dbReference type="AlphaFoldDB" id="A0A4V2SP96"/>
<reference evidence="4 5" key="1">
    <citation type="submission" date="2019-03" db="EMBL/GenBank/DDBJ databases">
        <title>Genomic Encyclopedia of Type Strains, Phase IV (KMG-IV): sequencing the most valuable type-strain genomes for metagenomic binning, comparative biology and taxonomic classification.</title>
        <authorList>
            <person name="Goeker M."/>
        </authorList>
    </citation>
    <scope>NUCLEOTIDE SEQUENCE [LARGE SCALE GENOMIC DNA]</scope>
    <source>
        <strain evidence="4 5">DSM 2132</strain>
    </source>
</reference>
<dbReference type="Proteomes" id="UP000295399">
    <property type="component" value="Unassembled WGS sequence"/>
</dbReference>
<dbReference type="RefSeq" id="WP_132708572.1">
    <property type="nucleotide sequence ID" value="NZ_JACIGF010000006.1"/>
</dbReference>
<dbReference type="InterPro" id="IPR038404">
    <property type="entry name" value="TRAP_DctP_sf"/>
</dbReference>
<dbReference type="GO" id="GO:0055085">
    <property type="term" value="P:transmembrane transport"/>
    <property type="evidence" value="ECO:0007669"/>
    <property type="project" value="InterPro"/>
</dbReference>
<dbReference type="NCBIfam" id="NF037995">
    <property type="entry name" value="TRAP_S1"/>
    <property type="match status" value="1"/>
</dbReference>
<feature type="chain" id="PRO_5020435490" evidence="3">
    <location>
        <begin position="20"/>
        <end position="375"/>
    </location>
</feature>
<proteinExistence type="predicted"/>
<dbReference type="Gene3D" id="3.40.190.170">
    <property type="entry name" value="Bacterial extracellular solute-binding protein, family 7"/>
    <property type="match status" value="1"/>
</dbReference>
<dbReference type="CDD" id="cd13602">
    <property type="entry name" value="PBP2_TRAP_BpDctp6_7"/>
    <property type="match status" value="1"/>
</dbReference>